<evidence type="ECO:0000256" key="2">
    <source>
        <dbReference type="SAM" id="SignalP"/>
    </source>
</evidence>
<organism evidence="3 4">
    <name type="scientific">Gluconobacter wancherniae NBRC 103581</name>
    <dbReference type="NCBI Taxonomy" id="656744"/>
    <lineage>
        <taxon>Bacteria</taxon>
        <taxon>Pseudomonadati</taxon>
        <taxon>Pseudomonadota</taxon>
        <taxon>Alphaproteobacteria</taxon>
        <taxon>Acetobacterales</taxon>
        <taxon>Acetobacteraceae</taxon>
        <taxon>Gluconobacter</taxon>
    </lineage>
</organism>
<feature type="compositionally biased region" description="Basic and acidic residues" evidence="1">
    <location>
        <begin position="26"/>
        <end position="39"/>
    </location>
</feature>
<evidence type="ECO:0000313" key="3">
    <source>
        <dbReference type="EMBL" id="GEK93086.1"/>
    </source>
</evidence>
<protein>
    <recommendedName>
        <fullName evidence="5">Integral membrane protein</fullName>
    </recommendedName>
</protein>
<feature type="chain" id="PRO_5022230486" description="Integral membrane protein" evidence="2">
    <location>
        <begin position="24"/>
        <end position="143"/>
    </location>
</feature>
<accession>A0A511AY48</accession>
<sequence>MQNKSFAILLLGASLALVSTAYADPHGPDNRGNQGRDFRNNPGGPSQYNRGGPPSFDRNRVWHRGDRYDGPHYKPWMVNNWRQQRGLWAPPRGYYWMQYGNQFLLTAVATGVIAGVVNGGGMVQPVSPGYQPAPPPPPGYRPY</sequence>
<dbReference type="Gene3D" id="3.10.450.160">
    <property type="entry name" value="inner membrane protein cigr"/>
    <property type="match status" value="1"/>
</dbReference>
<dbReference type="OrthoDB" id="9808839at2"/>
<evidence type="ECO:0000256" key="1">
    <source>
        <dbReference type="SAM" id="MobiDB-lite"/>
    </source>
</evidence>
<dbReference type="RefSeq" id="WP_146794337.1">
    <property type="nucleotide sequence ID" value="NZ_BARC01000004.1"/>
</dbReference>
<evidence type="ECO:0000313" key="4">
    <source>
        <dbReference type="Proteomes" id="UP000321230"/>
    </source>
</evidence>
<proteinExistence type="predicted"/>
<reference evidence="3 4" key="1">
    <citation type="submission" date="2019-07" db="EMBL/GenBank/DDBJ databases">
        <title>Whole genome shotgun sequence of Gluconobacter wancherniae NBRC 103581.</title>
        <authorList>
            <person name="Hosoyama A."/>
            <person name="Uohara A."/>
            <person name="Ohji S."/>
            <person name="Ichikawa N."/>
        </authorList>
    </citation>
    <scope>NUCLEOTIDE SEQUENCE [LARGE SCALE GENOMIC DNA]</scope>
    <source>
        <strain evidence="3 4">NBRC 103581</strain>
    </source>
</reference>
<feature type="region of interest" description="Disordered" evidence="1">
    <location>
        <begin position="25"/>
        <end position="64"/>
    </location>
</feature>
<dbReference type="InterPro" id="IPR024572">
    <property type="entry name" value="RcnB"/>
</dbReference>
<dbReference type="EMBL" id="BJUZ01000001">
    <property type="protein sequence ID" value="GEK93086.1"/>
    <property type="molecule type" value="Genomic_DNA"/>
</dbReference>
<gene>
    <name evidence="3" type="ORF">GWA01_08560</name>
</gene>
<dbReference type="AlphaFoldDB" id="A0A511AY48"/>
<dbReference type="Proteomes" id="UP000321230">
    <property type="component" value="Unassembled WGS sequence"/>
</dbReference>
<feature type="signal peptide" evidence="2">
    <location>
        <begin position="1"/>
        <end position="23"/>
    </location>
</feature>
<name>A0A511AY48_9PROT</name>
<keyword evidence="2" id="KW-0732">Signal</keyword>
<evidence type="ECO:0008006" key="5">
    <source>
        <dbReference type="Google" id="ProtNLM"/>
    </source>
</evidence>
<keyword evidence="4" id="KW-1185">Reference proteome</keyword>
<dbReference type="Pfam" id="PF11776">
    <property type="entry name" value="RcnB"/>
    <property type="match status" value="1"/>
</dbReference>
<comment type="caution">
    <text evidence="3">The sequence shown here is derived from an EMBL/GenBank/DDBJ whole genome shotgun (WGS) entry which is preliminary data.</text>
</comment>